<dbReference type="Proteomes" id="UP000756132">
    <property type="component" value="Chromosome 9"/>
</dbReference>
<reference evidence="1" key="2">
    <citation type="journal article" date="2022" name="Microb. Genom.">
        <title>A chromosome-scale genome assembly of the tomato pathogen Cladosporium fulvum reveals a compartmentalized genome architecture and the presence of a dispensable chromosome.</title>
        <authorList>
            <person name="Zaccaron A.Z."/>
            <person name="Chen L.H."/>
            <person name="Samaras A."/>
            <person name="Stergiopoulos I."/>
        </authorList>
    </citation>
    <scope>NUCLEOTIDE SEQUENCE</scope>
    <source>
        <strain evidence="1">Race5_Kim</strain>
    </source>
</reference>
<proteinExistence type="predicted"/>
<name>A0A9Q8PG98_PASFU</name>
<dbReference type="EMBL" id="CP090171">
    <property type="protein sequence ID" value="UJO21875.1"/>
    <property type="molecule type" value="Genomic_DNA"/>
</dbReference>
<gene>
    <name evidence="1" type="ORF">CLAFUR5_08894</name>
</gene>
<reference evidence="1" key="1">
    <citation type="submission" date="2021-12" db="EMBL/GenBank/DDBJ databases">
        <authorList>
            <person name="Zaccaron A."/>
            <person name="Stergiopoulos I."/>
        </authorList>
    </citation>
    <scope>NUCLEOTIDE SEQUENCE</scope>
    <source>
        <strain evidence="1">Race5_Kim</strain>
    </source>
</reference>
<accession>A0A9Q8PG98</accession>
<sequence>MASTDIAAKKHIFPFFRLPGELRDNIYDCCDDYEPDYGYMLFVMKFCTHVYVCLKGGFVTDLLLINKQFTAEYRSHKQRHRYLSISKRPCLARGDLFHVMDEERLPRLAQNIARVEFSIDAYAGQLAEDTDEEWAWIQHMLEKMLPKIQVGQITVRAHMNNCINNHTPETLEQLWSKDGKDGKDALEVFTSTGVASVKVCSFFDQSYTGFGCPRNVVWKEIGS</sequence>
<evidence type="ECO:0000313" key="1">
    <source>
        <dbReference type="EMBL" id="UJO21875.1"/>
    </source>
</evidence>
<evidence type="ECO:0000313" key="2">
    <source>
        <dbReference type="Proteomes" id="UP000756132"/>
    </source>
</evidence>
<protein>
    <submittedName>
        <fullName evidence="1">Uncharacterized protein</fullName>
    </submittedName>
</protein>
<dbReference type="GeneID" id="71988772"/>
<dbReference type="RefSeq" id="XP_047766241.1">
    <property type="nucleotide sequence ID" value="XM_047908042.1"/>
</dbReference>
<keyword evidence="2" id="KW-1185">Reference proteome</keyword>
<dbReference type="AlphaFoldDB" id="A0A9Q8PG98"/>
<organism evidence="1 2">
    <name type="scientific">Passalora fulva</name>
    <name type="common">Tomato leaf mold</name>
    <name type="synonym">Cladosporium fulvum</name>
    <dbReference type="NCBI Taxonomy" id="5499"/>
    <lineage>
        <taxon>Eukaryota</taxon>
        <taxon>Fungi</taxon>
        <taxon>Dikarya</taxon>
        <taxon>Ascomycota</taxon>
        <taxon>Pezizomycotina</taxon>
        <taxon>Dothideomycetes</taxon>
        <taxon>Dothideomycetidae</taxon>
        <taxon>Mycosphaerellales</taxon>
        <taxon>Mycosphaerellaceae</taxon>
        <taxon>Fulvia</taxon>
    </lineage>
</organism>
<dbReference type="KEGG" id="ffu:CLAFUR5_08894"/>
<dbReference type="OrthoDB" id="3650808at2759"/>